<name>A0ABY7FW78_MYAAR</name>
<reference evidence="2" key="1">
    <citation type="submission" date="2022-11" db="EMBL/GenBank/DDBJ databases">
        <title>Centuries of genome instability and evolution in soft-shell clam transmissible cancer (bioRxiv).</title>
        <authorList>
            <person name="Hart S.F.M."/>
            <person name="Yonemitsu M.A."/>
            <person name="Giersch R.M."/>
            <person name="Beal B.F."/>
            <person name="Arriagada G."/>
            <person name="Davis B.W."/>
            <person name="Ostrander E.A."/>
            <person name="Goff S.P."/>
            <person name="Metzger M.J."/>
        </authorList>
    </citation>
    <scope>NUCLEOTIDE SEQUENCE</scope>
    <source>
        <strain evidence="2">MELC-2E11</strain>
        <tissue evidence="2">Siphon/mantle</tissue>
    </source>
</reference>
<protein>
    <submittedName>
        <fullName evidence="2">PLXB-like protein</fullName>
    </submittedName>
</protein>
<proteinExistence type="predicted"/>
<evidence type="ECO:0000259" key="1">
    <source>
        <dbReference type="Pfam" id="PF01833"/>
    </source>
</evidence>
<feature type="domain" description="IPT/TIG" evidence="1">
    <location>
        <begin position="16"/>
        <end position="79"/>
    </location>
</feature>
<accession>A0ABY7FW78</accession>
<dbReference type="Pfam" id="PF01833">
    <property type="entry name" value="TIG"/>
    <property type="match status" value="1"/>
</dbReference>
<keyword evidence="3" id="KW-1185">Reference proteome</keyword>
<evidence type="ECO:0000313" key="2">
    <source>
        <dbReference type="EMBL" id="WAR25877.1"/>
    </source>
</evidence>
<dbReference type="Proteomes" id="UP001164746">
    <property type="component" value="Chromosome 14"/>
</dbReference>
<gene>
    <name evidence="2" type="ORF">MAR_011581</name>
</gene>
<organism evidence="2 3">
    <name type="scientific">Mya arenaria</name>
    <name type="common">Soft-shell clam</name>
    <dbReference type="NCBI Taxonomy" id="6604"/>
    <lineage>
        <taxon>Eukaryota</taxon>
        <taxon>Metazoa</taxon>
        <taxon>Spiralia</taxon>
        <taxon>Lophotrochozoa</taxon>
        <taxon>Mollusca</taxon>
        <taxon>Bivalvia</taxon>
        <taxon>Autobranchia</taxon>
        <taxon>Heteroconchia</taxon>
        <taxon>Euheterodonta</taxon>
        <taxon>Imparidentia</taxon>
        <taxon>Neoheterodontei</taxon>
        <taxon>Myida</taxon>
        <taxon>Myoidea</taxon>
        <taxon>Myidae</taxon>
        <taxon>Mya</taxon>
    </lineage>
</organism>
<sequence length="91" mass="10022">MDGVEMSFNISYFHDPSINTFDKTLLYETDQQYLEIKGDNLNLVAGMHDIHITIGLGECSVVELTGSYMRCKAPSSQPQPGIQGASLPEVN</sequence>
<dbReference type="InterPro" id="IPR002909">
    <property type="entry name" value="IPT_dom"/>
</dbReference>
<feature type="non-terminal residue" evidence="2">
    <location>
        <position position="1"/>
    </location>
</feature>
<evidence type="ECO:0000313" key="3">
    <source>
        <dbReference type="Proteomes" id="UP001164746"/>
    </source>
</evidence>
<dbReference type="EMBL" id="CP111025">
    <property type="protein sequence ID" value="WAR25877.1"/>
    <property type="molecule type" value="Genomic_DNA"/>
</dbReference>